<reference evidence="1 2" key="1">
    <citation type="submission" date="2016-10" db="EMBL/GenBank/DDBJ databases">
        <authorList>
            <person name="Varghese N."/>
            <person name="Submissions S."/>
        </authorList>
    </citation>
    <scope>NUCLEOTIDE SEQUENCE [LARGE SCALE GENOMIC DNA]</scope>
    <source>
        <strain evidence="1 2">DSM 17997</strain>
    </source>
</reference>
<comment type="caution">
    <text evidence="1">The sequence shown here is derived from an EMBL/GenBank/DDBJ whole genome shotgun (WGS) entry which is preliminary data.</text>
</comment>
<evidence type="ECO:0000313" key="2">
    <source>
        <dbReference type="Proteomes" id="UP000199663"/>
    </source>
</evidence>
<sequence>MEGIKNRYFFEVKKIWGLGKLRAVAASLLNYLSITFRLTRFSSGFNLFFFLKKLIPGNLDFLRK</sequence>
<proteinExistence type="predicted"/>
<keyword evidence="2" id="KW-1185">Reference proteome</keyword>
<name>A0A1H3K6Y7_9BACT</name>
<dbReference type="EMBL" id="FNQC01000001">
    <property type="protein sequence ID" value="SDY47987.1"/>
    <property type="molecule type" value="Genomic_DNA"/>
</dbReference>
<accession>A0A1H3K6Y7</accession>
<evidence type="ECO:0000313" key="1">
    <source>
        <dbReference type="EMBL" id="SDY47987.1"/>
    </source>
</evidence>
<dbReference type="Proteomes" id="UP000199663">
    <property type="component" value="Unassembled WGS sequence"/>
</dbReference>
<organism evidence="1 2">
    <name type="scientific">Rhodonellum ikkaensis</name>
    <dbReference type="NCBI Taxonomy" id="336829"/>
    <lineage>
        <taxon>Bacteria</taxon>
        <taxon>Pseudomonadati</taxon>
        <taxon>Bacteroidota</taxon>
        <taxon>Cytophagia</taxon>
        <taxon>Cytophagales</taxon>
        <taxon>Cytophagaceae</taxon>
        <taxon>Rhodonellum</taxon>
    </lineage>
</organism>
<gene>
    <name evidence="1" type="ORF">SAMN05444412_101281</name>
</gene>
<protein>
    <submittedName>
        <fullName evidence="1">Uncharacterized protein</fullName>
    </submittedName>
</protein>